<keyword evidence="3" id="KW-1185">Reference proteome</keyword>
<feature type="transmembrane region" description="Helical" evidence="1">
    <location>
        <begin position="51"/>
        <end position="70"/>
    </location>
</feature>
<dbReference type="AlphaFoldDB" id="A0A8X6WQE9"/>
<comment type="caution">
    <text evidence="2">The sequence shown here is derived from an EMBL/GenBank/DDBJ whole genome shotgun (WGS) entry which is preliminary data.</text>
</comment>
<reference evidence="2" key="1">
    <citation type="submission" date="2020-08" db="EMBL/GenBank/DDBJ databases">
        <title>Multicomponent nature underlies the extraordinary mechanical properties of spider dragline silk.</title>
        <authorList>
            <person name="Kono N."/>
            <person name="Nakamura H."/>
            <person name="Mori M."/>
            <person name="Yoshida Y."/>
            <person name="Ohtoshi R."/>
            <person name="Malay A.D."/>
            <person name="Moran D.A.P."/>
            <person name="Tomita M."/>
            <person name="Numata K."/>
            <person name="Arakawa K."/>
        </authorList>
    </citation>
    <scope>NUCLEOTIDE SEQUENCE</scope>
</reference>
<dbReference type="SUPFAM" id="SSF53850">
    <property type="entry name" value="Periplasmic binding protein-like II"/>
    <property type="match status" value="1"/>
</dbReference>
<name>A0A8X6WQE9_9ARAC</name>
<keyword evidence="1" id="KW-1133">Transmembrane helix</keyword>
<evidence type="ECO:0000256" key="1">
    <source>
        <dbReference type="SAM" id="Phobius"/>
    </source>
</evidence>
<evidence type="ECO:0000313" key="2">
    <source>
        <dbReference type="EMBL" id="GFY39463.1"/>
    </source>
</evidence>
<dbReference type="OrthoDB" id="6117597at2759"/>
<proteinExistence type="predicted"/>
<gene>
    <name evidence="2" type="ORF">TNIN_308221</name>
</gene>
<keyword evidence="1" id="KW-0812">Transmembrane</keyword>
<protein>
    <submittedName>
        <fullName evidence="2">Uncharacterized protein</fullName>
    </submittedName>
</protein>
<evidence type="ECO:0000313" key="3">
    <source>
        <dbReference type="Proteomes" id="UP000886998"/>
    </source>
</evidence>
<accession>A0A8X6WQE9</accession>
<organism evidence="2 3">
    <name type="scientific">Trichonephila inaurata madagascariensis</name>
    <dbReference type="NCBI Taxonomy" id="2747483"/>
    <lineage>
        <taxon>Eukaryota</taxon>
        <taxon>Metazoa</taxon>
        <taxon>Ecdysozoa</taxon>
        <taxon>Arthropoda</taxon>
        <taxon>Chelicerata</taxon>
        <taxon>Arachnida</taxon>
        <taxon>Araneae</taxon>
        <taxon>Araneomorphae</taxon>
        <taxon>Entelegynae</taxon>
        <taxon>Araneoidea</taxon>
        <taxon>Nephilidae</taxon>
        <taxon>Trichonephila</taxon>
        <taxon>Trichonephila inaurata</taxon>
    </lineage>
</organism>
<sequence>MGFEALYFSEERVEVVDFSITYNVLEKGFATKEPGQMPKITAFTYPFTLNAWIYALMIVATTVFFGKVIFKNATPSWSFLSVLGSTASQAVVNVRHSLEENTFWFVADHRGRHAFFV</sequence>
<dbReference type="Proteomes" id="UP000886998">
    <property type="component" value="Unassembled WGS sequence"/>
</dbReference>
<keyword evidence="1" id="KW-0472">Membrane</keyword>
<dbReference type="EMBL" id="BMAV01001400">
    <property type="protein sequence ID" value="GFY39463.1"/>
    <property type="molecule type" value="Genomic_DNA"/>
</dbReference>